<gene>
    <name evidence="2" type="primary">yjmB_2</name>
    <name evidence="2" type="ORF">CYU10_002229</name>
</gene>
<feature type="transmembrane region" description="Helical" evidence="1">
    <location>
        <begin position="253"/>
        <end position="278"/>
    </location>
</feature>
<dbReference type="Proteomes" id="UP000234865">
    <property type="component" value="Unassembled WGS sequence"/>
</dbReference>
<evidence type="ECO:0000313" key="3">
    <source>
        <dbReference type="Proteomes" id="UP000234865"/>
    </source>
</evidence>
<dbReference type="PANTHER" id="PTHR11328">
    <property type="entry name" value="MAJOR FACILITATOR SUPERFAMILY DOMAIN-CONTAINING PROTEIN"/>
    <property type="match status" value="1"/>
</dbReference>
<dbReference type="Gene3D" id="1.20.1250.20">
    <property type="entry name" value="MFS general substrate transporter like domains"/>
    <property type="match status" value="2"/>
</dbReference>
<dbReference type="GO" id="GO:0015293">
    <property type="term" value="F:symporter activity"/>
    <property type="evidence" value="ECO:0007669"/>
    <property type="project" value="InterPro"/>
</dbReference>
<dbReference type="InterPro" id="IPR036259">
    <property type="entry name" value="MFS_trans_sf"/>
</dbReference>
<dbReference type="CDD" id="cd17332">
    <property type="entry name" value="MFS_MelB_like"/>
    <property type="match status" value="1"/>
</dbReference>
<feature type="transmembrane region" description="Helical" evidence="1">
    <location>
        <begin position="409"/>
        <end position="428"/>
    </location>
</feature>
<accession>A0A2N5WFY5</accession>
<feature type="transmembrane region" description="Helical" evidence="1">
    <location>
        <begin position="352"/>
        <end position="371"/>
    </location>
</feature>
<feature type="transmembrane region" description="Helical" evidence="1">
    <location>
        <begin position="440"/>
        <end position="459"/>
    </location>
</feature>
<feature type="transmembrane region" description="Helical" evidence="1">
    <location>
        <begin position="212"/>
        <end position="232"/>
    </location>
</feature>
<dbReference type="RefSeq" id="WP_029343923.1">
    <property type="nucleotide sequence ID" value="NZ_JNLP01000001.1"/>
</dbReference>
<evidence type="ECO:0000256" key="1">
    <source>
        <dbReference type="SAM" id="Phobius"/>
    </source>
</evidence>
<dbReference type="SUPFAM" id="SSF103473">
    <property type="entry name" value="MFS general substrate transporter"/>
    <property type="match status" value="1"/>
</dbReference>
<keyword evidence="1" id="KW-0812">Transmembrane</keyword>
<evidence type="ECO:0000313" key="2">
    <source>
        <dbReference type="EMBL" id="PLW61155.1"/>
    </source>
</evidence>
<dbReference type="GO" id="GO:0005886">
    <property type="term" value="C:plasma membrane"/>
    <property type="evidence" value="ECO:0007669"/>
    <property type="project" value="TreeGrafter"/>
</dbReference>
<sequence length="493" mass="53531">MSTITIHPAESKKLAGTPQKTAVNTGSHFDSRIPTHQQLLYGFGDFGNGFMFDLGQAYLTKFWIDVVGIGPSTVAAIFSLTKIWDAFMDPIAGSIIDGRKSGPRGKFRPVMMIAAIFLGIMTVVTFYMPSGLNMSQKVIYAFAAYMIWGLIYSFTNDPYGSLASVMSRNPQDRSLMATARQVGSVGAQFICGVAFVPLMLVLSGGKANDRGYLITTAIFATIGVAMFAICYFGTKENVTVHRDPNTKVLDFKAYAKVVFTNGPLGAIVLMTLFTISAMNTNNAMMIFYAQYNLHNVGLTPILNFFNMGCAIIGVFMIPTLVKHFGQRKVLVTSFAVGVAANLINFLLPDNIITFTIFVSIGYAALAIPNGITWNMVSNAIDYGEWNTGMRREAITYAAFNFSRKLAQSLAAIISAGVLAATGYVAGHADASALQGIRSVMTLYPAVALLCAGLIIFFLYRLSDERFKEVATDLDNGRWKSGKIGETNALKKSK</sequence>
<feature type="transmembrane region" description="Helical" evidence="1">
    <location>
        <begin position="329"/>
        <end position="346"/>
    </location>
</feature>
<protein>
    <submittedName>
        <fullName evidence="2">Putative symporter YjmB</fullName>
    </submittedName>
</protein>
<dbReference type="InterPro" id="IPR001927">
    <property type="entry name" value="Na/Gal_symport"/>
</dbReference>
<dbReference type="AlphaFoldDB" id="A0A2N5WFY5"/>
<keyword evidence="1" id="KW-0472">Membrane</keyword>
<feature type="transmembrane region" description="Helical" evidence="1">
    <location>
        <begin position="298"/>
        <end position="317"/>
    </location>
</feature>
<dbReference type="Pfam" id="PF13347">
    <property type="entry name" value="MFS_2"/>
    <property type="match status" value="1"/>
</dbReference>
<dbReference type="PANTHER" id="PTHR11328:SF24">
    <property type="entry name" value="MAJOR FACILITATOR SUPERFAMILY (MFS) PROFILE DOMAIN-CONTAINING PROTEIN"/>
    <property type="match status" value="1"/>
</dbReference>
<dbReference type="GO" id="GO:0006814">
    <property type="term" value="P:sodium ion transport"/>
    <property type="evidence" value="ECO:0007669"/>
    <property type="project" value="InterPro"/>
</dbReference>
<organism evidence="2 3">
    <name type="scientific">Lactococcus lactis subsp. lactis</name>
    <name type="common">Streptococcus lactis</name>
    <dbReference type="NCBI Taxonomy" id="1360"/>
    <lineage>
        <taxon>Bacteria</taxon>
        <taxon>Bacillati</taxon>
        <taxon>Bacillota</taxon>
        <taxon>Bacilli</taxon>
        <taxon>Lactobacillales</taxon>
        <taxon>Streptococcaceae</taxon>
        <taxon>Lactococcus</taxon>
    </lineage>
</organism>
<dbReference type="EMBL" id="PKRZ01000001">
    <property type="protein sequence ID" value="PLW61155.1"/>
    <property type="molecule type" value="Genomic_DNA"/>
</dbReference>
<dbReference type="GO" id="GO:0008643">
    <property type="term" value="P:carbohydrate transport"/>
    <property type="evidence" value="ECO:0007669"/>
    <property type="project" value="InterPro"/>
</dbReference>
<dbReference type="InterPro" id="IPR039672">
    <property type="entry name" value="MFS_2"/>
</dbReference>
<keyword evidence="1" id="KW-1133">Transmembrane helix</keyword>
<feature type="transmembrane region" description="Helical" evidence="1">
    <location>
        <begin position="109"/>
        <end position="128"/>
    </location>
</feature>
<reference evidence="3" key="1">
    <citation type="submission" date="2016-08" db="EMBL/GenBank/DDBJ databases">
        <title>Comparative genomics of Lactococcus lactis strain WFLU12 isolated from the gastrointestinal tract of wild olive flounder (Paralichythys olivaceus).</title>
        <authorList>
            <person name="Nguyen T.L."/>
            <person name="Kim D.-H."/>
        </authorList>
    </citation>
    <scope>NUCLEOTIDE SEQUENCE [LARGE SCALE GENOMIC DNA]</scope>
    <source>
        <strain evidence="3">WFLU12</strain>
    </source>
</reference>
<dbReference type="NCBIfam" id="TIGR00792">
    <property type="entry name" value="gph"/>
    <property type="match status" value="1"/>
</dbReference>
<feature type="transmembrane region" description="Helical" evidence="1">
    <location>
        <begin position="134"/>
        <end position="154"/>
    </location>
</feature>
<proteinExistence type="predicted"/>
<comment type="caution">
    <text evidence="2">The sequence shown here is derived from an EMBL/GenBank/DDBJ whole genome shotgun (WGS) entry which is preliminary data.</text>
</comment>
<feature type="transmembrane region" description="Helical" evidence="1">
    <location>
        <begin position="175"/>
        <end position="200"/>
    </location>
</feature>
<name>A0A2N5WFY5_LACLL</name>